<evidence type="ECO:0000313" key="1">
    <source>
        <dbReference type="EMBL" id="CAG8522001.1"/>
    </source>
</evidence>
<dbReference type="EMBL" id="CAJVPJ010000411">
    <property type="protein sequence ID" value="CAG8522001.1"/>
    <property type="molecule type" value="Genomic_DNA"/>
</dbReference>
<name>A0A9N9FBA9_9GLOM</name>
<reference evidence="1" key="1">
    <citation type="submission" date="2021-06" db="EMBL/GenBank/DDBJ databases">
        <authorList>
            <person name="Kallberg Y."/>
            <person name="Tangrot J."/>
            <person name="Rosling A."/>
        </authorList>
    </citation>
    <scope>NUCLEOTIDE SEQUENCE</scope>
    <source>
        <strain evidence="1">IA702</strain>
    </source>
</reference>
<dbReference type="InterPro" id="IPR006624">
    <property type="entry name" value="Beta-propeller_rpt_TECPR"/>
</dbReference>
<proteinExistence type="predicted"/>
<sequence length="241" mass="26487">MATFASLFGKTGIEWTRKVGNYKQIVSGRGNNIWIIDDAGVISCGLNSYKQYTLKAGAAQISVAADGAVAAVDNANGVHLFENDGWKRLTSITAKQIALQSSSIMFFVNEEGILQRYNITNDAVDKRDYGVVDFVTAASDGTLWGLVNDQVLRWNGFCWDLINGQKMKHLSVGSALLVVGINQDDEIFQFVKSSWLQIAGKLRNITVTIDGILYVCDKREDANTQVGMIQGYTNARDDSKE</sequence>
<organism evidence="1 2">
    <name type="scientific">Paraglomus occultum</name>
    <dbReference type="NCBI Taxonomy" id="144539"/>
    <lineage>
        <taxon>Eukaryota</taxon>
        <taxon>Fungi</taxon>
        <taxon>Fungi incertae sedis</taxon>
        <taxon>Mucoromycota</taxon>
        <taxon>Glomeromycotina</taxon>
        <taxon>Glomeromycetes</taxon>
        <taxon>Paraglomerales</taxon>
        <taxon>Paraglomeraceae</taxon>
        <taxon>Paraglomus</taxon>
    </lineage>
</organism>
<comment type="caution">
    <text evidence="1">The sequence shown here is derived from an EMBL/GenBank/DDBJ whole genome shotgun (WGS) entry which is preliminary data.</text>
</comment>
<protein>
    <submittedName>
        <fullName evidence="1">6238_t:CDS:1</fullName>
    </submittedName>
</protein>
<gene>
    <name evidence="1" type="ORF">POCULU_LOCUS3621</name>
</gene>
<dbReference type="OrthoDB" id="166585at2759"/>
<dbReference type="AlphaFoldDB" id="A0A9N9FBA9"/>
<dbReference type="Pfam" id="PF19193">
    <property type="entry name" value="Tectonin"/>
    <property type="match status" value="1"/>
</dbReference>
<dbReference type="Proteomes" id="UP000789572">
    <property type="component" value="Unassembled WGS sequence"/>
</dbReference>
<evidence type="ECO:0000313" key="2">
    <source>
        <dbReference type="Proteomes" id="UP000789572"/>
    </source>
</evidence>
<accession>A0A9N9FBA9</accession>
<keyword evidence="2" id="KW-1185">Reference proteome</keyword>